<dbReference type="STRING" id="838561.P344_06345"/>
<dbReference type="SUPFAM" id="SSF53383">
    <property type="entry name" value="PLP-dependent transferases"/>
    <property type="match status" value="1"/>
</dbReference>
<dbReference type="InterPro" id="IPR015421">
    <property type="entry name" value="PyrdxlP-dep_Trfase_major"/>
</dbReference>
<keyword evidence="2" id="KW-1185">Reference proteome</keyword>
<sequence>MPKPRTTAKNLPVLSKNWLYESDIFGTEVTKAVYSIKGAKWIDKLHLVFQENYKIIECFIRENHLPLTIMAMPSSFATVILINNDKKTLEFYKKRFFQEKLLVKFNDDFYDLKNKWFRLVLSCSNKTINKFLIRLKRIFK</sequence>
<dbReference type="Gene3D" id="3.90.1150.10">
    <property type="entry name" value="Aspartate Aminotransferase, domain 1"/>
    <property type="match status" value="1"/>
</dbReference>
<accession>W6AN08</accession>
<dbReference type="KEGG" id="smia:P344_06345"/>
<evidence type="ECO:0000313" key="1">
    <source>
        <dbReference type="EMBL" id="AHI58572.1"/>
    </source>
</evidence>
<gene>
    <name evidence="1" type="ORF">P344_06345</name>
</gene>
<name>W6AN08_9MOLU</name>
<dbReference type="HOGENOM" id="CLU_1833959_0_0_14"/>
<evidence type="ECO:0000313" key="2">
    <source>
        <dbReference type="Proteomes" id="UP000019260"/>
    </source>
</evidence>
<dbReference type="OrthoDB" id="392079at2"/>
<proteinExistence type="predicted"/>
<dbReference type="AlphaFoldDB" id="W6AN08"/>
<evidence type="ECO:0008006" key="3">
    <source>
        <dbReference type="Google" id="ProtNLM"/>
    </source>
</evidence>
<dbReference type="EMBL" id="CP006720">
    <property type="protein sequence ID" value="AHI58572.1"/>
    <property type="molecule type" value="Genomic_DNA"/>
</dbReference>
<organism evidence="1 2">
    <name type="scientific">Spiroplasma mirum ATCC 29335</name>
    <dbReference type="NCBI Taxonomy" id="838561"/>
    <lineage>
        <taxon>Bacteria</taxon>
        <taxon>Bacillati</taxon>
        <taxon>Mycoplasmatota</taxon>
        <taxon>Mollicutes</taxon>
        <taxon>Entomoplasmatales</taxon>
        <taxon>Spiroplasmataceae</taxon>
        <taxon>Spiroplasma</taxon>
    </lineage>
</organism>
<dbReference type="RefSeq" id="WP_025317800.1">
    <property type="nucleotide sequence ID" value="NZ_CP002082.1"/>
</dbReference>
<dbReference type="Proteomes" id="UP000019260">
    <property type="component" value="Chromosome"/>
</dbReference>
<reference evidence="1 2" key="1">
    <citation type="submission" date="2013-09" db="EMBL/GenBank/DDBJ databases">
        <title>Complete genome sequence of Spiroplasma mirum suckling mouse cataract agent.</title>
        <authorList>
            <person name="Landry C.A."/>
            <person name="Bastian F.O."/>
            <person name="Thune R.L."/>
        </authorList>
    </citation>
    <scope>NUCLEOTIDE SEQUENCE [LARGE SCALE GENOMIC DNA]</scope>
    <source>
        <strain evidence="1 2">SMCA</strain>
    </source>
</reference>
<dbReference type="InterPro" id="IPR015422">
    <property type="entry name" value="PyrdxlP-dep_Trfase_small"/>
</dbReference>
<dbReference type="InterPro" id="IPR015424">
    <property type="entry name" value="PyrdxlP-dep_Trfase"/>
</dbReference>
<protein>
    <recommendedName>
        <fullName evidence="3">Aminotransferase class I/classII domain-containing protein</fullName>
    </recommendedName>
</protein>
<dbReference type="PATRIC" id="fig|838561.3.peg.1217"/>
<dbReference type="Gene3D" id="3.40.640.10">
    <property type="entry name" value="Type I PLP-dependent aspartate aminotransferase-like (Major domain)"/>
    <property type="match status" value="1"/>
</dbReference>